<dbReference type="RefSeq" id="WP_095369932.1">
    <property type="nucleotide sequence ID" value="NZ_CP022983.1"/>
</dbReference>
<dbReference type="InterPro" id="IPR011761">
    <property type="entry name" value="ATP-grasp"/>
</dbReference>
<evidence type="ECO:0000313" key="3">
    <source>
        <dbReference type="EMBL" id="ASV66357.1"/>
    </source>
</evidence>
<proteinExistence type="predicted"/>
<dbReference type="AlphaFoldDB" id="A0A248TDU9"/>
<dbReference type="PROSITE" id="PS50975">
    <property type="entry name" value="ATP_GRASP"/>
    <property type="match status" value="1"/>
</dbReference>
<dbReference type="Gene3D" id="3.30.470.20">
    <property type="entry name" value="ATP-grasp fold, B domain"/>
    <property type="match status" value="1"/>
</dbReference>
<protein>
    <recommendedName>
        <fullName evidence="2">ATP-grasp domain-containing protein</fullName>
    </recommendedName>
</protein>
<organism evidence="3 4">
    <name type="scientific">Cytobacillus kochii</name>
    <dbReference type="NCBI Taxonomy" id="859143"/>
    <lineage>
        <taxon>Bacteria</taxon>
        <taxon>Bacillati</taxon>
        <taxon>Bacillota</taxon>
        <taxon>Bacilli</taxon>
        <taxon>Bacillales</taxon>
        <taxon>Bacillaceae</taxon>
        <taxon>Cytobacillus</taxon>
    </lineage>
</organism>
<dbReference type="GO" id="GO:0005524">
    <property type="term" value="F:ATP binding"/>
    <property type="evidence" value="ECO:0007669"/>
    <property type="project" value="UniProtKB-UniRule"/>
</dbReference>
<dbReference type="OrthoDB" id="7869153at2"/>
<name>A0A248TDU9_9BACI</name>
<keyword evidence="1" id="KW-0067">ATP-binding</keyword>
<evidence type="ECO:0000313" key="4">
    <source>
        <dbReference type="Proteomes" id="UP000215137"/>
    </source>
</evidence>
<dbReference type="Pfam" id="PF14398">
    <property type="entry name" value="ATPgrasp_YheCD"/>
    <property type="match status" value="1"/>
</dbReference>
<dbReference type="KEGG" id="bko:CKF48_02785"/>
<accession>A0A248TDU9</accession>
<evidence type="ECO:0000259" key="2">
    <source>
        <dbReference type="PROSITE" id="PS50975"/>
    </source>
</evidence>
<keyword evidence="4" id="KW-1185">Reference proteome</keyword>
<sequence length="358" mass="41006">MKTLGIMTLYETSERTYITAIASQAKHHGYQCFRFIPKNILPHNNEVNGELFNEVTEQWESTVFPLPELLYDRCFYQEDDHSKKCKVITNWLKKSGKTQFLGQGLPNKLEIYDALKHSRLAPYLLQSDPFTSAKSFIKQLKKQSPLVLKPVNGSQGIGIYVISIKGDSMIIKTDKGSKQIEQTLPIHKATVWLERLTKRYQYLIQPFLLLVDEQNRPFDLRVFLQKDANGEWQEQARAMRTGHENGIISNLSAGGTTSSYEHWLDSIPKSQKSFLQEELKEILIILPSIMESCFSTLFELGIDIGIDQEGGIWILDINSKPGRKLVLQTNPQLADVLYTSPFKYGDYLLSQRALAERK</sequence>
<keyword evidence="1" id="KW-0547">Nucleotide-binding</keyword>
<reference evidence="3 4" key="1">
    <citation type="submission" date="2017-08" db="EMBL/GenBank/DDBJ databases">
        <title>Complete Genome Sequence of Bacillus kochii Oregon-R-modENCODE STRAIN BDGP4, isolated from Drosophila melanogaster gut.</title>
        <authorList>
            <person name="Wan K.H."/>
            <person name="Yu C."/>
            <person name="Park S."/>
            <person name="Hammonds A.S."/>
            <person name="Booth B.W."/>
            <person name="Celniker S.E."/>
        </authorList>
    </citation>
    <scope>NUCLEOTIDE SEQUENCE [LARGE SCALE GENOMIC DNA]</scope>
    <source>
        <strain evidence="3 4">BDGP4</strain>
    </source>
</reference>
<dbReference type="Proteomes" id="UP000215137">
    <property type="component" value="Chromosome"/>
</dbReference>
<dbReference type="GO" id="GO:0046872">
    <property type="term" value="F:metal ion binding"/>
    <property type="evidence" value="ECO:0007669"/>
    <property type="project" value="InterPro"/>
</dbReference>
<feature type="domain" description="ATP-grasp" evidence="2">
    <location>
        <begin position="117"/>
        <end position="353"/>
    </location>
</feature>
<dbReference type="InterPro" id="IPR026838">
    <property type="entry name" value="YheC/D"/>
</dbReference>
<dbReference type="EMBL" id="CP022983">
    <property type="protein sequence ID" value="ASV66357.1"/>
    <property type="molecule type" value="Genomic_DNA"/>
</dbReference>
<gene>
    <name evidence="3" type="ORF">CKF48_02785</name>
</gene>
<evidence type="ECO:0000256" key="1">
    <source>
        <dbReference type="PROSITE-ProRule" id="PRU00409"/>
    </source>
</evidence>
<dbReference type="SUPFAM" id="SSF56059">
    <property type="entry name" value="Glutathione synthetase ATP-binding domain-like"/>
    <property type="match status" value="1"/>
</dbReference>